<dbReference type="PANTHER" id="PTHR11220">
    <property type="entry name" value="HEME-BINDING PROTEIN-RELATED"/>
    <property type="match status" value="1"/>
</dbReference>
<evidence type="ECO:0000256" key="1">
    <source>
        <dbReference type="ARBA" id="ARBA00009817"/>
    </source>
</evidence>
<evidence type="ECO:0000313" key="4">
    <source>
        <dbReference type="Proteomes" id="UP000825935"/>
    </source>
</evidence>
<reference evidence="3" key="1">
    <citation type="submission" date="2021-08" db="EMBL/GenBank/DDBJ databases">
        <title>WGS assembly of Ceratopteris richardii.</title>
        <authorList>
            <person name="Marchant D.B."/>
            <person name="Chen G."/>
            <person name="Jenkins J."/>
            <person name="Shu S."/>
            <person name="Leebens-Mack J."/>
            <person name="Grimwood J."/>
            <person name="Schmutz J."/>
            <person name="Soltis P."/>
            <person name="Soltis D."/>
            <person name="Chen Z.-H."/>
        </authorList>
    </citation>
    <scope>NUCLEOTIDE SEQUENCE</scope>
    <source>
        <strain evidence="3">Whitten #5841</strain>
        <tissue evidence="3">Leaf</tissue>
    </source>
</reference>
<gene>
    <name evidence="3" type="ORF">KP509_21G048000</name>
</gene>
<accession>A0A8T2SA39</accession>
<dbReference type="Gene3D" id="3.20.80.10">
    <property type="entry name" value="Regulatory factor, effector binding domain"/>
    <property type="match status" value="2"/>
</dbReference>
<evidence type="ECO:0000313" key="3">
    <source>
        <dbReference type="EMBL" id="KAH7315408.1"/>
    </source>
</evidence>
<dbReference type="OrthoDB" id="6424451at2759"/>
<keyword evidence="2" id="KW-0732">Signal</keyword>
<name>A0A8T2SA39_CERRI</name>
<dbReference type="InterPro" id="IPR006917">
    <property type="entry name" value="SOUL_heme-bd"/>
</dbReference>
<feature type="chain" id="PRO_5035745654" description="SOUL heme-binding protein" evidence="2">
    <location>
        <begin position="25"/>
        <end position="319"/>
    </location>
</feature>
<comment type="similarity">
    <text evidence="1">Belongs to the HEBP family.</text>
</comment>
<proteinExistence type="inferred from homology"/>
<evidence type="ECO:0000256" key="2">
    <source>
        <dbReference type="SAM" id="SignalP"/>
    </source>
</evidence>
<protein>
    <recommendedName>
        <fullName evidence="5">SOUL heme-binding protein</fullName>
    </recommendedName>
</protein>
<feature type="signal peptide" evidence="2">
    <location>
        <begin position="1"/>
        <end position="24"/>
    </location>
</feature>
<dbReference type="AlphaFoldDB" id="A0A8T2SA39"/>
<dbReference type="PANTHER" id="PTHR11220:SF54">
    <property type="entry name" value="OS02G0533200 PROTEIN"/>
    <property type="match status" value="1"/>
</dbReference>
<dbReference type="Proteomes" id="UP000825935">
    <property type="component" value="Chromosome 21"/>
</dbReference>
<dbReference type="Pfam" id="PF04832">
    <property type="entry name" value="SOUL"/>
    <property type="match status" value="2"/>
</dbReference>
<keyword evidence="4" id="KW-1185">Reference proteome</keyword>
<sequence length="319" mass="35920">MVDPFATWRTALVLLLSALEYADRNAMALALRSRLSWNHLQCRGSVEIWSSNSNRDGNNGVFPLTVAPFTSNSRVSLLLALSNQVALQVQKNVQSFASEAIKYVNPRRGEARSLEEALMSVPDLETISYRVLKREKNYEVRKVESYVVAETLMPGYKGFDFYGASEGFNTLAAYLFGKNLKREEMEMTTPVLVSRIQSEGEKMEMTTPVISQQDDTGRWKMAFVMPSKYGESLPLPIDDSITIRRVPSKMTAVSVFSGFVTDDIALIKEQELRKLIESDTMLQVKDSAEAEVSQYNPPFTPPFMRRNEISLEVVPIDSS</sequence>
<comment type="caution">
    <text evidence="3">The sequence shown here is derived from an EMBL/GenBank/DDBJ whole genome shotgun (WGS) entry which is preliminary data.</text>
</comment>
<dbReference type="InterPro" id="IPR011256">
    <property type="entry name" value="Reg_factor_effector_dom_sf"/>
</dbReference>
<evidence type="ECO:0008006" key="5">
    <source>
        <dbReference type="Google" id="ProtNLM"/>
    </source>
</evidence>
<dbReference type="SUPFAM" id="SSF55136">
    <property type="entry name" value="Probable bacterial effector-binding domain"/>
    <property type="match status" value="1"/>
</dbReference>
<organism evidence="3 4">
    <name type="scientific">Ceratopteris richardii</name>
    <name type="common">Triangle waterfern</name>
    <dbReference type="NCBI Taxonomy" id="49495"/>
    <lineage>
        <taxon>Eukaryota</taxon>
        <taxon>Viridiplantae</taxon>
        <taxon>Streptophyta</taxon>
        <taxon>Embryophyta</taxon>
        <taxon>Tracheophyta</taxon>
        <taxon>Polypodiopsida</taxon>
        <taxon>Polypodiidae</taxon>
        <taxon>Polypodiales</taxon>
        <taxon>Pteridineae</taxon>
        <taxon>Pteridaceae</taxon>
        <taxon>Parkerioideae</taxon>
        <taxon>Ceratopteris</taxon>
    </lineage>
</organism>
<dbReference type="OMA" id="MEDQDKW"/>
<dbReference type="EMBL" id="CM035426">
    <property type="protein sequence ID" value="KAH7315408.1"/>
    <property type="molecule type" value="Genomic_DNA"/>
</dbReference>